<accession>A0A8S5RV91</accession>
<proteinExistence type="predicted"/>
<organism evidence="1">
    <name type="scientific">Siphoviridae sp. ctHip2</name>
    <dbReference type="NCBI Taxonomy" id="2827830"/>
    <lineage>
        <taxon>Viruses</taxon>
        <taxon>Duplodnaviria</taxon>
        <taxon>Heunggongvirae</taxon>
        <taxon>Uroviricota</taxon>
        <taxon>Caudoviricetes</taxon>
    </lineage>
</organism>
<protein>
    <submittedName>
        <fullName evidence="1">Uncharacterized protein</fullName>
    </submittedName>
</protein>
<name>A0A8S5RV91_9CAUD</name>
<evidence type="ECO:0000313" key="1">
    <source>
        <dbReference type="EMBL" id="DAF42694.1"/>
    </source>
</evidence>
<reference evidence="1" key="1">
    <citation type="journal article" date="2021" name="Proc. Natl. Acad. Sci. U.S.A.">
        <title>A Catalog of Tens of Thousands of Viruses from Human Metagenomes Reveals Hidden Associations with Chronic Diseases.</title>
        <authorList>
            <person name="Tisza M.J."/>
            <person name="Buck C.B."/>
        </authorList>
    </citation>
    <scope>NUCLEOTIDE SEQUENCE</scope>
    <source>
        <strain evidence="1">CtHip2</strain>
    </source>
</reference>
<sequence length="201" mass="23469">MNNTLIPVSDEAVAHLNEVLSTNHFPNVEQFINMYNVGMLRPDFEIVKDIANLIDDTYKNVRLINRKFVIRSGSEVSFDNTILLLENWKLISTLKRVSIQLLEENYANHTKLIFLEEKPGYLMLEYPQEDGTIELKEYWIKDKLFSSQKDLIRNYFLKSSLHDYEGTENPNDKYINIEAVIDVDDSFISEIEDLVLSNTLK</sequence>
<dbReference type="EMBL" id="BK032497">
    <property type="protein sequence ID" value="DAF42694.1"/>
    <property type="molecule type" value="Genomic_DNA"/>
</dbReference>